<gene>
    <name evidence="1" type="ORF">Dxin01_03978</name>
</gene>
<dbReference type="Gene3D" id="1.25.40.10">
    <property type="entry name" value="Tetratricopeptide repeat domain"/>
    <property type="match status" value="1"/>
</dbReference>
<dbReference type="RefSeq" id="WP_353544176.1">
    <property type="nucleotide sequence ID" value="NZ_BAABRN010000096.1"/>
</dbReference>
<dbReference type="Proteomes" id="UP001458946">
    <property type="component" value="Unassembled WGS sequence"/>
</dbReference>
<name>A0ABP9VG68_9DEIO</name>
<reference evidence="1 2" key="1">
    <citation type="submission" date="2024-02" db="EMBL/GenBank/DDBJ databases">
        <title>Deinococcus xinjiangensis NBRC 107630.</title>
        <authorList>
            <person name="Ichikawa N."/>
            <person name="Katano-Makiyama Y."/>
            <person name="Hidaka K."/>
        </authorList>
    </citation>
    <scope>NUCLEOTIDE SEQUENCE [LARGE SCALE GENOMIC DNA]</scope>
    <source>
        <strain evidence="1 2">NBRC 107630</strain>
    </source>
</reference>
<dbReference type="InterPro" id="IPR011990">
    <property type="entry name" value="TPR-like_helical_dom_sf"/>
</dbReference>
<dbReference type="EMBL" id="BAABRN010000096">
    <property type="protein sequence ID" value="GAA5504209.1"/>
    <property type="molecule type" value="Genomic_DNA"/>
</dbReference>
<proteinExistence type="predicted"/>
<accession>A0ABP9VG68</accession>
<sequence length="426" mass="47914">MPKRKPPPTFPPLNLVVRSVGDQLVLEADHGPLHLSQKWAVFYALLLLRGGDLLTADELCDHYPWSRQSPASAGKEVWKFVREQEQRHFGRKVTDSPPKQASKVFYLRTEGVTMECQPSAVNLREALAVLSRHQLSEPVDLSEITLLMQSGIVLEAERRLRELLPTLLCRNSQAHAHALLVSCVERQHGAAACEQEVAALQAFVGDPDLTIANRARVLIRLARYCTLTERYPQAKEYFGRLEAMLTPAQGLEYAHYLINHGLYLRRMGDLRGAIRQTRFAHDQAQSLQWWYGVQATQSNLALMHVTAAEALTGTARISTFEQALKWALKCSNTTDATAQGADEADVAILLGQIYRELGQLPLARRWLESAIRVSKQIPNHQDLRDAYAELLKLEQAAGNHFGQEVAQRWLDEAEQKLRTQANPPKS</sequence>
<comment type="caution">
    <text evidence="1">The sequence shown here is derived from an EMBL/GenBank/DDBJ whole genome shotgun (WGS) entry which is preliminary data.</text>
</comment>
<evidence type="ECO:0000313" key="1">
    <source>
        <dbReference type="EMBL" id="GAA5504209.1"/>
    </source>
</evidence>
<protein>
    <submittedName>
        <fullName evidence="1">Uncharacterized protein</fullName>
    </submittedName>
</protein>
<organism evidence="1 2">
    <name type="scientific">Deinococcus xinjiangensis</name>
    <dbReference type="NCBI Taxonomy" id="457454"/>
    <lineage>
        <taxon>Bacteria</taxon>
        <taxon>Thermotogati</taxon>
        <taxon>Deinococcota</taxon>
        <taxon>Deinococci</taxon>
        <taxon>Deinococcales</taxon>
        <taxon>Deinococcaceae</taxon>
        <taxon>Deinococcus</taxon>
    </lineage>
</organism>
<dbReference type="SUPFAM" id="SSF48452">
    <property type="entry name" value="TPR-like"/>
    <property type="match status" value="1"/>
</dbReference>
<keyword evidence="2" id="KW-1185">Reference proteome</keyword>
<evidence type="ECO:0000313" key="2">
    <source>
        <dbReference type="Proteomes" id="UP001458946"/>
    </source>
</evidence>